<evidence type="ECO:0000313" key="2">
    <source>
        <dbReference type="Proteomes" id="UP001303647"/>
    </source>
</evidence>
<gene>
    <name evidence="1" type="ORF">C7999DRAFT_43411</name>
</gene>
<dbReference type="Proteomes" id="UP001303647">
    <property type="component" value="Unassembled WGS sequence"/>
</dbReference>
<proteinExistence type="predicted"/>
<organism evidence="1 2">
    <name type="scientific">Corynascus novoguineensis</name>
    <dbReference type="NCBI Taxonomy" id="1126955"/>
    <lineage>
        <taxon>Eukaryota</taxon>
        <taxon>Fungi</taxon>
        <taxon>Dikarya</taxon>
        <taxon>Ascomycota</taxon>
        <taxon>Pezizomycotina</taxon>
        <taxon>Sordariomycetes</taxon>
        <taxon>Sordariomycetidae</taxon>
        <taxon>Sordariales</taxon>
        <taxon>Chaetomiaceae</taxon>
        <taxon>Corynascus</taxon>
    </lineage>
</organism>
<evidence type="ECO:0000313" key="1">
    <source>
        <dbReference type="EMBL" id="KAK4244986.1"/>
    </source>
</evidence>
<reference evidence="1" key="2">
    <citation type="submission" date="2023-05" db="EMBL/GenBank/DDBJ databases">
        <authorList>
            <consortium name="Lawrence Berkeley National Laboratory"/>
            <person name="Steindorff A."/>
            <person name="Hensen N."/>
            <person name="Bonometti L."/>
            <person name="Westerberg I."/>
            <person name="Brannstrom I.O."/>
            <person name="Guillou S."/>
            <person name="Cros-Aarteil S."/>
            <person name="Calhoun S."/>
            <person name="Haridas S."/>
            <person name="Kuo A."/>
            <person name="Mondo S."/>
            <person name="Pangilinan J."/>
            <person name="Riley R."/>
            <person name="Labutti K."/>
            <person name="Andreopoulos B."/>
            <person name="Lipzen A."/>
            <person name="Chen C."/>
            <person name="Yanf M."/>
            <person name="Daum C."/>
            <person name="Ng V."/>
            <person name="Clum A."/>
            <person name="Ohm R."/>
            <person name="Martin F."/>
            <person name="Silar P."/>
            <person name="Natvig D."/>
            <person name="Lalanne C."/>
            <person name="Gautier V."/>
            <person name="Ament-Velasquez S.L."/>
            <person name="Kruys A."/>
            <person name="Hutchinson M.I."/>
            <person name="Powell A.J."/>
            <person name="Barry K."/>
            <person name="Miller A.N."/>
            <person name="Grigoriev I.V."/>
            <person name="Debuchy R."/>
            <person name="Gladieux P."/>
            <person name="Thoren M.H."/>
            <person name="Johannesson H."/>
        </authorList>
    </citation>
    <scope>NUCLEOTIDE SEQUENCE</scope>
    <source>
        <strain evidence="1">CBS 359.72</strain>
    </source>
</reference>
<sequence>MSLLKTYTNLSPKAKLAFGVGLVSWGFLGLTFGDKIESKLGFTPTEADKAELDKIAPKIHVVERKS</sequence>
<accession>A0AAN7CMR4</accession>
<keyword evidence="2" id="KW-1185">Reference proteome</keyword>
<comment type="caution">
    <text evidence="1">The sequence shown here is derived from an EMBL/GenBank/DDBJ whole genome shotgun (WGS) entry which is preliminary data.</text>
</comment>
<dbReference type="AlphaFoldDB" id="A0AAN7CMR4"/>
<protein>
    <submittedName>
        <fullName evidence="1">Uncharacterized protein</fullName>
    </submittedName>
</protein>
<name>A0AAN7CMR4_9PEZI</name>
<dbReference type="EMBL" id="MU857716">
    <property type="protein sequence ID" value="KAK4244986.1"/>
    <property type="molecule type" value="Genomic_DNA"/>
</dbReference>
<reference evidence="1" key="1">
    <citation type="journal article" date="2023" name="Mol. Phylogenet. Evol.">
        <title>Genome-scale phylogeny and comparative genomics of the fungal order Sordariales.</title>
        <authorList>
            <person name="Hensen N."/>
            <person name="Bonometti L."/>
            <person name="Westerberg I."/>
            <person name="Brannstrom I.O."/>
            <person name="Guillou S."/>
            <person name="Cros-Aarteil S."/>
            <person name="Calhoun S."/>
            <person name="Haridas S."/>
            <person name="Kuo A."/>
            <person name="Mondo S."/>
            <person name="Pangilinan J."/>
            <person name="Riley R."/>
            <person name="LaButti K."/>
            <person name="Andreopoulos B."/>
            <person name="Lipzen A."/>
            <person name="Chen C."/>
            <person name="Yan M."/>
            <person name="Daum C."/>
            <person name="Ng V."/>
            <person name="Clum A."/>
            <person name="Steindorff A."/>
            <person name="Ohm R.A."/>
            <person name="Martin F."/>
            <person name="Silar P."/>
            <person name="Natvig D.O."/>
            <person name="Lalanne C."/>
            <person name="Gautier V."/>
            <person name="Ament-Velasquez S.L."/>
            <person name="Kruys A."/>
            <person name="Hutchinson M.I."/>
            <person name="Powell A.J."/>
            <person name="Barry K."/>
            <person name="Miller A.N."/>
            <person name="Grigoriev I.V."/>
            <person name="Debuchy R."/>
            <person name="Gladieux P."/>
            <person name="Hiltunen Thoren M."/>
            <person name="Johannesson H."/>
        </authorList>
    </citation>
    <scope>NUCLEOTIDE SEQUENCE</scope>
    <source>
        <strain evidence="1">CBS 359.72</strain>
    </source>
</reference>